<dbReference type="InterPro" id="IPR041212">
    <property type="entry name" value="Vta1_C"/>
</dbReference>
<keyword evidence="4" id="KW-0813">Transport</keyword>
<reference evidence="12 13" key="1">
    <citation type="submission" date="2024-01" db="EMBL/GenBank/DDBJ databases">
        <authorList>
            <person name="Allen C."/>
            <person name="Tagirdzhanova G."/>
        </authorList>
    </citation>
    <scope>NUCLEOTIDE SEQUENCE [LARGE SCALE GENOMIC DNA]</scope>
    <source>
        <strain evidence="12 13">CBS 573.63</strain>
    </source>
</reference>
<evidence type="ECO:0000256" key="7">
    <source>
        <dbReference type="ARBA" id="ARBA00022927"/>
    </source>
</evidence>
<evidence type="ECO:0000256" key="6">
    <source>
        <dbReference type="ARBA" id="ARBA00022753"/>
    </source>
</evidence>
<evidence type="ECO:0000313" key="12">
    <source>
        <dbReference type="EMBL" id="CAK7272653.1"/>
    </source>
</evidence>
<evidence type="ECO:0000259" key="10">
    <source>
        <dbReference type="Pfam" id="PF04652"/>
    </source>
</evidence>
<name>A0ABP0DYD0_9PEZI</name>
<feature type="compositionally biased region" description="Low complexity" evidence="9">
    <location>
        <begin position="264"/>
        <end position="278"/>
    </location>
</feature>
<keyword evidence="8" id="KW-0472">Membrane</keyword>
<accession>A0ABP0DYD0</accession>
<evidence type="ECO:0000256" key="5">
    <source>
        <dbReference type="ARBA" id="ARBA00022490"/>
    </source>
</evidence>
<protein>
    <recommendedName>
        <fullName evidence="14">Vacuolar protein sorting-associated protein VTA1</fullName>
    </recommendedName>
</protein>
<proteinExistence type="inferred from homology"/>
<dbReference type="InterPro" id="IPR039431">
    <property type="entry name" value="Vta1/CALS_N"/>
</dbReference>
<sequence>MADPPASLRQADANIYKTAMRAEQLQSVKPIVAYWCDYWVLKQILAKGLHNTIPEVLEYSSRLMDKMEQTKSTHGTEDAINDDTAGQFYIEQFAQETLDRAQRVVKANKVTLTTANTFDAAATFFGLVNVWGPPNAETLQKIKYAKWNAARILKAVKDGNDPNESNPNPDDLPPQEDIAAVTSQDEMDDSVVSPGTGVPSSAPTAAARPVTIEDDDDDSASNARGDSAGISLPHSLDTSESGANDIHAAPSAEIPSLPSTGANPLSLASPTAPAPFSLDSSAGYPPPQSDLPAVSPFDPPTAPPVNDLDETTFHVPKPKPPFQQPSANVGSYFAGALPHQSPASGASGNSPQHNSRFVPQPSAPSQPPAAVTHVPPATIDDLAMVNAQKHAKWAISALNFEDVSTAVRELRKALEFLGAS</sequence>
<evidence type="ECO:0000256" key="4">
    <source>
        <dbReference type="ARBA" id="ARBA00022448"/>
    </source>
</evidence>
<feature type="domain" description="Vta1 C-terminal" evidence="11">
    <location>
        <begin position="384"/>
        <end position="417"/>
    </location>
</feature>
<comment type="subcellular location">
    <subcellularLocation>
        <location evidence="2">Cytoplasm</location>
    </subcellularLocation>
    <subcellularLocation>
        <location evidence="1">Endosome membrane</location>
        <topology evidence="1">Peripheral membrane protein</topology>
    </subcellularLocation>
</comment>
<dbReference type="Proteomes" id="UP001642501">
    <property type="component" value="Unassembled WGS sequence"/>
</dbReference>
<evidence type="ECO:0000256" key="9">
    <source>
        <dbReference type="SAM" id="MobiDB-lite"/>
    </source>
</evidence>
<keyword evidence="7" id="KW-0653">Protein transport</keyword>
<dbReference type="Pfam" id="PF04652">
    <property type="entry name" value="Vta1"/>
    <property type="match status" value="1"/>
</dbReference>
<feature type="domain" description="Vta1/callose synthase N-terminal" evidence="10">
    <location>
        <begin position="15"/>
        <end position="157"/>
    </location>
</feature>
<evidence type="ECO:0000256" key="8">
    <source>
        <dbReference type="ARBA" id="ARBA00023136"/>
    </source>
</evidence>
<dbReference type="InterPro" id="IPR044538">
    <property type="entry name" value="Vta1-like"/>
</dbReference>
<evidence type="ECO:0000256" key="3">
    <source>
        <dbReference type="ARBA" id="ARBA00007895"/>
    </source>
</evidence>
<dbReference type="Gene3D" id="1.25.40.270">
    <property type="entry name" value="Vacuolar protein sorting-associated protein vta1"/>
    <property type="match status" value="1"/>
</dbReference>
<feature type="region of interest" description="Disordered" evidence="9">
    <location>
        <begin position="156"/>
        <end position="371"/>
    </location>
</feature>
<dbReference type="EMBL" id="CAWUOM010000112">
    <property type="protein sequence ID" value="CAK7272653.1"/>
    <property type="molecule type" value="Genomic_DNA"/>
</dbReference>
<evidence type="ECO:0008006" key="14">
    <source>
        <dbReference type="Google" id="ProtNLM"/>
    </source>
</evidence>
<evidence type="ECO:0000256" key="2">
    <source>
        <dbReference type="ARBA" id="ARBA00004496"/>
    </source>
</evidence>
<keyword evidence="5" id="KW-0963">Cytoplasm</keyword>
<dbReference type="InterPro" id="IPR023175">
    <property type="entry name" value="Vta1/CALS_N_sf"/>
</dbReference>
<feature type="compositionally biased region" description="Polar residues" evidence="9">
    <location>
        <begin position="341"/>
        <end position="357"/>
    </location>
</feature>
<comment type="similarity">
    <text evidence="3">Belongs to the VTA1 family.</text>
</comment>
<evidence type="ECO:0000259" key="11">
    <source>
        <dbReference type="Pfam" id="PF18097"/>
    </source>
</evidence>
<keyword evidence="13" id="KW-1185">Reference proteome</keyword>
<dbReference type="PANTHER" id="PTHR46009">
    <property type="entry name" value="VACUOLAR PROTEIN SORTING-ASSOCIATED PROTEIN VTA1 HOMOLOG"/>
    <property type="match status" value="1"/>
</dbReference>
<gene>
    <name evidence="12" type="ORF">SEPCBS57363_005238</name>
</gene>
<comment type="caution">
    <text evidence="12">The sequence shown here is derived from an EMBL/GenBank/DDBJ whole genome shotgun (WGS) entry which is preliminary data.</text>
</comment>
<dbReference type="Pfam" id="PF18097">
    <property type="entry name" value="Vta1_C"/>
    <property type="match status" value="1"/>
</dbReference>
<dbReference type="PANTHER" id="PTHR46009:SF1">
    <property type="entry name" value="VACUOLAR PROTEIN SORTING-ASSOCIATED PROTEIN VTA1 HOMOLOG"/>
    <property type="match status" value="1"/>
</dbReference>
<evidence type="ECO:0000256" key="1">
    <source>
        <dbReference type="ARBA" id="ARBA00004481"/>
    </source>
</evidence>
<feature type="compositionally biased region" description="Low complexity" evidence="9">
    <location>
        <begin position="190"/>
        <end position="204"/>
    </location>
</feature>
<evidence type="ECO:0000313" key="13">
    <source>
        <dbReference type="Proteomes" id="UP001642501"/>
    </source>
</evidence>
<organism evidence="12 13">
    <name type="scientific">Sporothrix epigloea</name>
    <dbReference type="NCBI Taxonomy" id="1892477"/>
    <lineage>
        <taxon>Eukaryota</taxon>
        <taxon>Fungi</taxon>
        <taxon>Dikarya</taxon>
        <taxon>Ascomycota</taxon>
        <taxon>Pezizomycotina</taxon>
        <taxon>Sordariomycetes</taxon>
        <taxon>Sordariomycetidae</taxon>
        <taxon>Ophiostomatales</taxon>
        <taxon>Ophiostomataceae</taxon>
        <taxon>Sporothrix</taxon>
    </lineage>
</organism>
<dbReference type="Gene3D" id="1.20.5.420">
    <property type="entry name" value="Immunoglobulin FC, subunit C"/>
    <property type="match status" value="1"/>
</dbReference>
<keyword evidence="6" id="KW-0967">Endosome</keyword>